<feature type="non-terminal residue" evidence="2">
    <location>
        <position position="286"/>
    </location>
</feature>
<dbReference type="PANTHER" id="PTHR34512:SF30">
    <property type="entry name" value="OUTER MEMBRANE PROTEIN ASSEMBLY FACTOR BAMB"/>
    <property type="match status" value="1"/>
</dbReference>
<dbReference type="Pfam" id="PF13360">
    <property type="entry name" value="PQQ_2"/>
    <property type="match status" value="2"/>
</dbReference>
<evidence type="ECO:0000313" key="2">
    <source>
        <dbReference type="EMBL" id="SVD43270.1"/>
    </source>
</evidence>
<dbReference type="InterPro" id="IPR011047">
    <property type="entry name" value="Quinoprotein_ADH-like_sf"/>
</dbReference>
<dbReference type="PANTHER" id="PTHR34512">
    <property type="entry name" value="CELL SURFACE PROTEIN"/>
    <property type="match status" value="1"/>
</dbReference>
<dbReference type="EMBL" id="UINC01150303">
    <property type="protein sequence ID" value="SVD43270.1"/>
    <property type="molecule type" value="Genomic_DNA"/>
</dbReference>
<dbReference type="AlphaFoldDB" id="A0A382V9Y1"/>
<feature type="domain" description="Pyrrolo-quinoline quinone repeat" evidence="1">
    <location>
        <begin position="1"/>
        <end position="146"/>
    </location>
</feature>
<name>A0A382V9Y1_9ZZZZ</name>
<proteinExistence type="predicted"/>
<evidence type="ECO:0000259" key="1">
    <source>
        <dbReference type="Pfam" id="PF13360"/>
    </source>
</evidence>
<dbReference type="InterPro" id="IPR015943">
    <property type="entry name" value="WD40/YVTN_repeat-like_dom_sf"/>
</dbReference>
<dbReference type="InterPro" id="IPR002372">
    <property type="entry name" value="PQQ_rpt_dom"/>
</dbReference>
<dbReference type="SUPFAM" id="SSF50998">
    <property type="entry name" value="Quinoprotein alcohol dehydrogenase-like"/>
    <property type="match status" value="1"/>
</dbReference>
<protein>
    <recommendedName>
        <fullName evidence="1">Pyrrolo-quinoline quinone repeat domain-containing protein</fullName>
    </recommendedName>
</protein>
<accession>A0A382V9Y1</accession>
<reference evidence="2" key="1">
    <citation type="submission" date="2018-05" db="EMBL/GenBank/DDBJ databases">
        <authorList>
            <person name="Lanie J.A."/>
            <person name="Ng W.-L."/>
            <person name="Kazmierczak K.M."/>
            <person name="Andrzejewski T.M."/>
            <person name="Davidsen T.M."/>
            <person name="Wayne K.J."/>
            <person name="Tettelin H."/>
            <person name="Glass J.I."/>
            <person name="Rusch D."/>
            <person name="Podicherti R."/>
            <person name="Tsui H.-C.T."/>
            <person name="Winkler M.E."/>
        </authorList>
    </citation>
    <scope>NUCLEOTIDE SEQUENCE</scope>
</reference>
<sequence length="286" mass="30382">GKLRWKNRAGPSDEMVLGNARMISRWPVRGGAAIREGILYFAAGIWPSEGVFVYALNPRTGKIIWKNDSSGGIYMGQPHGGASAASGVSSQGYLTVTEKRVFVATGRAVPAAFDRATGNFLYYHLQANTRYGGSLIVVSDQFCLNQGMAFNRDTGTRGDSIGLGAFAAIPGGVVRTSTRDFATFKWADMEMLDRKGNKQIKRALAPSIKATITGLGENLIVAAGHAIAGGKDKVTMVNLKTGKQVWSAKIDGTAHGMAASDNRLIVSTDKGVLYCFSNGTAKPSVL</sequence>
<dbReference type="Gene3D" id="2.130.10.10">
    <property type="entry name" value="YVTN repeat-like/Quinoprotein amine dehydrogenase"/>
    <property type="match status" value="1"/>
</dbReference>
<dbReference type="InterPro" id="IPR018391">
    <property type="entry name" value="PQQ_b-propeller_rpt"/>
</dbReference>
<feature type="non-terminal residue" evidence="2">
    <location>
        <position position="1"/>
    </location>
</feature>
<feature type="domain" description="Pyrrolo-quinoline quinone repeat" evidence="1">
    <location>
        <begin position="231"/>
        <end position="278"/>
    </location>
</feature>
<dbReference type="SMART" id="SM00564">
    <property type="entry name" value="PQQ"/>
    <property type="match status" value="2"/>
</dbReference>
<gene>
    <name evidence="2" type="ORF">METZ01_LOCUS396124</name>
</gene>
<organism evidence="2">
    <name type="scientific">marine metagenome</name>
    <dbReference type="NCBI Taxonomy" id="408172"/>
    <lineage>
        <taxon>unclassified sequences</taxon>
        <taxon>metagenomes</taxon>
        <taxon>ecological metagenomes</taxon>
    </lineage>
</organism>